<dbReference type="EMBL" id="BAABCX010000001">
    <property type="protein sequence ID" value="GAA3532097.1"/>
    <property type="molecule type" value="Genomic_DNA"/>
</dbReference>
<dbReference type="Proteomes" id="UP001500795">
    <property type="component" value="Unassembled WGS sequence"/>
</dbReference>
<gene>
    <name evidence="1" type="ORF">GCM10022394_09270</name>
</gene>
<organism evidence="1 2">
    <name type="scientific">Zobellella aerophila</name>
    <dbReference type="NCBI Taxonomy" id="870480"/>
    <lineage>
        <taxon>Bacteria</taxon>
        <taxon>Pseudomonadati</taxon>
        <taxon>Pseudomonadota</taxon>
        <taxon>Gammaproteobacteria</taxon>
        <taxon>Aeromonadales</taxon>
        <taxon>Aeromonadaceae</taxon>
        <taxon>Zobellella</taxon>
    </lineage>
</organism>
<sequence length="160" mass="17350">MFTSIAPNTPGLSTTLSGKTGQRVIDTISFSSVNAFAKEPLTACVNGHISPPATAQPDSEPRLISFAGNDRIMATGSSPFDYRRYGVIPARDILGFNLSVAARPSGTSYRFRDIVHIQQGTEHQIRLYDRGNQLVYDSLQALFQQLDACVAGGQRTKKTA</sequence>
<reference evidence="2" key="1">
    <citation type="journal article" date="2019" name="Int. J. Syst. Evol. Microbiol.">
        <title>The Global Catalogue of Microorganisms (GCM) 10K type strain sequencing project: providing services to taxonomists for standard genome sequencing and annotation.</title>
        <authorList>
            <consortium name="The Broad Institute Genomics Platform"/>
            <consortium name="The Broad Institute Genome Sequencing Center for Infectious Disease"/>
            <person name="Wu L."/>
            <person name="Ma J."/>
        </authorList>
    </citation>
    <scope>NUCLEOTIDE SEQUENCE [LARGE SCALE GENOMIC DNA]</scope>
    <source>
        <strain evidence="2">JCM 17110</strain>
    </source>
</reference>
<keyword evidence="2" id="KW-1185">Reference proteome</keyword>
<accession>A0ABP6VAK1</accession>
<comment type="caution">
    <text evidence="1">The sequence shown here is derived from an EMBL/GenBank/DDBJ whole genome shotgun (WGS) entry which is preliminary data.</text>
</comment>
<name>A0ABP6VAK1_9GAMM</name>
<proteinExistence type="predicted"/>
<protein>
    <submittedName>
        <fullName evidence="1">Uncharacterized protein</fullName>
    </submittedName>
</protein>
<evidence type="ECO:0000313" key="2">
    <source>
        <dbReference type="Proteomes" id="UP001500795"/>
    </source>
</evidence>
<evidence type="ECO:0000313" key="1">
    <source>
        <dbReference type="EMBL" id="GAA3532097.1"/>
    </source>
</evidence>